<comment type="caution">
    <text evidence="1">The sequence shown here is derived from an EMBL/GenBank/DDBJ whole genome shotgun (WGS) entry which is preliminary data.</text>
</comment>
<reference evidence="1 2" key="1">
    <citation type="submission" date="2019-12" db="EMBL/GenBank/DDBJ databases">
        <title>Multi-Generational Helicobacter saguini Isolates.</title>
        <authorList>
            <person name="Mannion A."/>
            <person name="Shen Z."/>
            <person name="Fox J.G."/>
        </authorList>
    </citation>
    <scope>NUCLEOTIDE SEQUENCE [LARGE SCALE GENOMIC DNA]</scope>
    <source>
        <strain evidence="2">16-048 (F4)</strain>
    </source>
</reference>
<proteinExistence type="predicted"/>
<dbReference type="AlphaFoldDB" id="A0A6L7D7C4"/>
<organism evidence="1 2">
    <name type="scientific">Helicobacter saguini</name>
    <dbReference type="NCBI Taxonomy" id="1548018"/>
    <lineage>
        <taxon>Bacteria</taxon>
        <taxon>Pseudomonadati</taxon>
        <taxon>Campylobacterota</taxon>
        <taxon>Epsilonproteobacteria</taxon>
        <taxon>Campylobacterales</taxon>
        <taxon>Helicobacteraceae</taxon>
        <taxon>Helicobacter</taxon>
    </lineage>
</organism>
<dbReference type="Proteomes" id="UP000477070">
    <property type="component" value="Unassembled WGS sequence"/>
</dbReference>
<protein>
    <submittedName>
        <fullName evidence="1">Uncharacterized protein</fullName>
    </submittedName>
</protein>
<accession>A0A6L7D7C4</accession>
<dbReference type="EMBL" id="QBIU01000001">
    <property type="protein sequence ID" value="MWV70054.1"/>
    <property type="molecule type" value="Genomic_DNA"/>
</dbReference>
<evidence type="ECO:0000313" key="2">
    <source>
        <dbReference type="Proteomes" id="UP000477070"/>
    </source>
</evidence>
<evidence type="ECO:0000313" key="1">
    <source>
        <dbReference type="EMBL" id="MWV70054.1"/>
    </source>
</evidence>
<gene>
    <name evidence="1" type="ORF">DCO61_08595</name>
</gene>
<name>A0A6L7D7C4_9HELI</name>
<sequence length="121" mass="13911">MKLITFLRVKSKGGEMISKNEIECLENCLCDIVLHNFQRMIKDCKGNDSKLEYLESRQDMLLNTIYAFFDSMRLENGINTSNDLSNAIDSFFNEIKKEAFNINAKKDLKNILKGSKDSSND</sequence>